<dbReference type="GO" id="GO:0005737">
    <property type="term" value="C:cytoplasm"/>
    <property type="evidence" value="ECO:0007669"/>
    <property type="project" value="TreeGrafter"/>
</dbReference>
<feature type="repeat" description="ARM" evidence="6">
    <location>
        <begin position="510"/>
        <end position="553"/>
    </location>
</feature>
<organism evidence="8 9">
    <name type="scientific">Chanos chanos</name>
    <name type="common">Milkfish</name>
    <name type="synonym">Mugil chanos</name>
    <dbReference type="NCBI Taxonomy" id="29144"/>
    <lineage>
        <taxon>Eukaryota</taxon>
        <taxon>Metazoa</taxon>
        <taxon>Chordata</taxon>
        <taxon>Craniata</taxon>
        <taxon>Vertebrata</taxon>
        <taxon>Euteleostomi</taxon>
        <taxon>Actinopterygii</taxon>
        <taxon>Neopterygii</taxon>
        <taxon>Teleostei</taxon>
        <taxon>Ostariophysi</taxon>
        <taxon>Gonorynchiformes</taxon>
        <taxon>Chanidae</taxon>
        <taxon>Chanos</taxon>
    </lineage>
</organism>
<dbReference type="GO" id="GO:0098609">
    <property type="term" value="P:cell-cell adhesion"/>
    <property type="evidence" value="ECO:0007669"/>
    <property type="project" value="InterPro"/>
</dbReference>
<dbReference type="PROSITE" id="PS50176">
    <property type="entry name" value="ARM_REPEAT"/>
    <property type="match status" value="2"/>
</dbReference>
<dbReference type="SUPFAM" id="SSF48371">
    <property type="entry name" value="ARM repeat"/>
    <property type="match status" value="1"/>
</dbReference>
<evidence type="ECO:0000256" key="7">
    <source>
        <dbReference type="SAM" id="MobiDB-lite"/>
    </source>
</evidence>
<dbReference type="OrthoDB" id="3245100at2759"/>
<dbReference type="GeneID" id="115813841"/>
<dbReference type="RefSeq" id="XP_030632359.1">
    <property type="nucleotide sequence ID" value="XM_030776499.1"/>
</dbReference>
<keyword evidence="5" id="KW-0965">Cell junction</keyword>
<proteinExistence type="inferred from homology"/>
<dbReference type="CTD" id="5318"/>
<dbReference type="GO" id="GO:0007507">
    <property type="term" value="P:heart development"/>
    <property type="evidence" value="ECO:0007669"/>
    <property type="project" value="TreeGrafter"/>
</dbReference>
<comment type="similarity">
    <text evidence="2">Belongs to the beta-catenin family.</text>
</comment>
<evidence type="ECO:0000256" key="6">
    <source>
        <dbReference type="PROSITE-ProRule" id="PRU00259"/>
    </source>
</evidence>
<dbReference type="GO" id="GO:0005634">
    <property type="term" value="C:nucleus"/>
    <property type="evidence" value="ECO:0007669"/>
    <property type="project" value="TreeGrafter"/>
</dbReference>
<dbReference type="InterPro" id="IPR000225">
    <property type="entry name" value="Armadillo"/>
</dbReference>
<evidence type="ECO:0000256" key="4">
    <source>
        <dbReference type="ARBA" id="ARBA00022889"/>
    </source>
</evidence>
<gene>
    <name evidence="9" type="primary">pkp2</name>
</gene>
<feature type="repeat" description="ARM" evidence="6">
    <location>
        <begin position="468"/>
        <end position="504"/>
    </location>
</feature>
<dbReference type="GO" id="GO:0005886">
    <property type="term" value="C:plasma membrane"/>
    <property type="evidence" value="ECO:0007669"/>
    <property type="project" value="TreeGrafter"/>
</dbReference>
<dbReference type="GO" id="GO:0002934">
    <property type="term" value="P:desmosome organization"/>
    <property type="evidence" value="ECO:0007669"/>
    <property type="project" value="TreeGrafter"/>
</dbReference>
<evidence type="ECO:0000256" key="5">
    <source>
        <dbReference type="ARBA" id="ARBA00022949"/>
    </source>
</evidence>
<feature type="region of interest" description="Disordered" evidence="7">
    <location>
        <begin position="167"/>
        <end position="198"/>
    </location>
</feature>
<reference evidence="9" key="1">
    <citation type="submission" date="2025-08" db="UniProtKB">
        <authorList>
            <consortium name="RefSeq"/>
        </authorList>
    </citation>
    <scope>IDENTIFICATION</scope>
</reference>
<dbReference type="InterPro" id="IPR028435">
    <property type="entry name" value="Plakophilin/d_Catenin"/>
</dbReference>
<feature type="region of interest" description="Disordered" evidence="7">
    <location>
        <begin position="279"/>
        <end position="315"/>
    </location>
</feature>
<accession>A0A6J2VK20</accession>
<dbReference type="GO" id="GO:0045110">
    <property type="term" value="P:intermediate filament bundle assembly"/>
    <property type="evidence" value="ECO:0007669"/>
    <property type="project" value="TreeGrafter"/>
</dbReference>
<sequence length="910" mass="99788">MSFEARHFIKTVLPAQEAFETNTSLALPSKDKITHPTNQLKDRSIRVRQQVQLTLSRKGKRTIRNGTLPHGFTSRSCTDVRNGEIKTDYASISAACRPSRRVDVSRSPSPEFRQAHRSYGWPRCSTFSEGCRWGTRFQTLPAGRTVPTKVRLHRTAMSQHCARSQIMRSSRSYPSFHKASIKPPGLSLPPPRQSSPSDDVFLPSSPQHVSYMPVKQMAQVASNQTAQGVGEAVWLCHVRGESQRAGVVTGESQRAGVVTGESQRAGVVRGESQRAGVVKGESQRAGVVTGESQRAGVVRGESQRAGVVTGESQRAGVVTGESQRAGVVTGESQRAGVVTGESQRAGVVTGESQRAGVVTGESQRAGVVTRESQRAGVVREASLPHSEVSVEVDTECRKQAEEEEIQQTSAMVTEKMSKLDVTVSEMTLERAVNLLTHDNEDTQASSARFIQTQCFSSADAKKMMFYLHGIPKLLKLLQSDSEEVQQAGACALRNVVFESSENKMEIKDCEGVPIILNLLKRSQDIETRRQLTGLLWNLSSHDLLKELLAREAVKPLTDVVVVPCSGFSEGENPKDELLADPEVFYNATGCLRNISSTGPDGRKALRDCEGLIDSLVYYVRGTIADYNPDDMTSENCVCILHNLSYEISSELPQEQTPTQQESRDNPATVNTTGCFSVRSAKLSEYLQSECPMLEEKGNPHGIEWLWSAIAVRMYLSLIVRSSRPHTQEASIGALQNLTAGSGVISRAIAHTVVRKEGGLLQVKRMLQEGEPGVRRTSVSLLRNISRFRELHSDIVKQVLPELVAMLSYCVQDSDLPSEVSISLCHILMNLSHTSSQNVRAIVNHGALPKIIDISTKDNGFGPTRTAQAASVLLHTFWKHSELHGAYRKAGYRKADFINSRTVKAVNSAHD</sequence>
<dbReference type="GO" id="GO:0005912">
    <property type="term" value="C:adherens junction"/>
    <property type="evidence" value="ECO:0007669"/>
    <property type="project" value="TreeGrafter"/>
</dbReference>
<dbReference type="InParanoid" id="A0A6J2VK20"/>
<dbReference type="InterPro" id="IPR011989">
    <property type="entry name" value="ARM-like"/>
</dbReference>
<name>A0A6J2VK20_CHACN</name>
<feature type="region of interest" description="Disordered" evidence="7">
    <location>
        <begin position="650"/>
        <end position="670"/>
    </location>
</feature>
<comment type="subcellular location">
    <subcellularLocation>
        <location evidence="1">Cell junction</location>
    </subcellularLocation>
</comment>
<evidence type="ECO:0000313" key="9">
    <source>
        <dbReference type="RefSeq" id="XP_030632359.1"/>
    </source>
</evidence>
<dbReference type="GO" id="GO:0014704">
    <property type="term" value="C:intercalated disc"/>
    <property type="evidence" value="ECO:0007669"/>
    <property type="project" value="TreeGrafter"/>
</dbReference>
<evidence type="ECO:0000256" key="3">
    <source>
        <dbReference type="ARBA" id="ARBA00022737"/>
    </source>
</evidence>
<dbReference type="SMART" id="SM00185">
    <property type="entry name" value="ARM"/>
    <property type="match status" value="7"/>
</dbReference>
<dbReference type="FunCoup" id="A0A6J2VK20">
    <property type="interactions" value="992"/>
</dbReference>
<dbReference type="AlphaFoldDB" id="A0A6J2VK20"/>
<keyword evidence="8" id="KW-1185">Reference proteome</keyword>
<dbReference type="Proteomes" id="UP000504632">
    <property type="component" value="Chromosome 1"/>
</dbReference>
<dbReference type="PANTHER" id="PTHR10372:SF25">
    <property type="entry name" value="PLAKOPHILIN-2"/>
    <property type="match status" value="1"/>
</dbReference>
<keyword evidence="4" id="KW-0130">Cell adhesion</keyword>
<protein>
    <submittedName>
        <fullName evidence="9">Plakophilin-2</fullName>
    </submittedName>
</protein>
<dbReference type="GO" id="GO:0072659">
    <property type="term" value="P:protein localization to plasma membrane"/>
    <property type="evidence" value="ECO:0007669"/>
    <property type="project" value="TreeGrafter"/>
</dbReference>
<evidence type="ECO:0000313" key="8">
    <source>
        <dbReference type="Proteomes" id="UP000504632"/>
    </source>
</evidence>
<keyword evidence="3" id="KW-0677">Repeat</keyword>
<evidence type="ECO:0000256" key="1">
    <source>
        <dbReference type="ARBA" id="ARBA00004282"/>
    </source>
</evidence>
<dbReference type="Pfam" id="PF00514">
    <property type="entry name" value="Arm"/>
    <property type="match status" value="1"/>
</dbReference>
<evidence type="ECO:0000256" key="2">
    <source>
        <dbReference type="ARBA" id="ARBA00005462"/>
    </source>
</evidence>
<dbReference type="PANTHER" id="PTHR10372">
    <property type="entry name" value="PLAKOPHILLIN-RELATED"/>
    <property type="match status" value="1"/>
</dbReference>
<dbReference type="Gene3D" id="1.25.10.10">
    <property type="entry name" value="Leucine-rich Repeat Variant"/>
    <property type="match status" value="1"/>
</dbReference>
<dbReference type="InterPro" id="IPR016024">
    <property type="entry name" value="ARM-type_fold"/>
</dbReference>